<gene>
    <name evidence="6" type="ORF">SAMN04487772_101238</name>
</gene>
<dbReference type="SUPFAM" id="SSF52172">
    <property type="entry name" value="CheY-like"/>
    <property type="match status" value="1"/>
</dbReference>
<comment type="function">
    <text evidence="2">May play the central regulatory role in sporulation. It may be an element of the effector pathway responsible for the activation of sporulation genes in response to nutritional stress. Spo0A may act in concert with spo0H (a sigma factor) to control the expression of some genes that are critical to the sporulation process.</text>
</comment>
<dbReference type="PANTHER" id="PTHR37299:SF1">
    <property type="entry name" value="STAGE 0 SPORULATION PROTEIN A HOMOLOG"/>
    <property type="match status" value="1"/>
</dbReference>
<dbReference type="InterPro" id="IPR001789">
    <property type="entry name" value="Sig_transdc_resp-reg_receiver"/>
</dbReference>
<evidence type="ECO:0000313" key="7">
    <source>
        <dbReference type="Proteomes" id="UP000199800"/>
    </source>
</evidence>
<dbReference type="InterPro" id="IPR011006">
    <property type="entry name" value="CheY-like_superfamily"/>
</dbReference>
<dbReference type="AlphaFoldDB" id="A0A1H9YB25"/>
<dbReference type="InterPro" id="IPR046947">
    <property type="entry name" value="LytR-like"/>
</dbReference>
<evidence type="ECO:0000256" key="2">
    <source>
        <dbReference type="ARBA" id="ARBA00024867"/>
    </source>
</evidence>
<dbReference type="PANTHER" id="PTHR37299">
    <property type="entry name" value="TRANSCRIPTIONAL REGULATOR-RELATED"/>
    <property type="match status" value="1"/>
</dbReference>
<dbReference type="Gene3D" id="3.40.50.2300">
    <property type="match status" value="1"/>
</dbReference>
<evidence type="ECO:0000259" key="5">
    <source>
        <dbReference type="PROSITE" id="PS50930"/>
    </source>
</evidence>
<evidence type="ECO:0000313" key="6">
    <source>
        <dbReference type="EMBL" id="SES65630.1"/>
    </source>
</evidence>
<keyword evidence="7" id="KW-1185">Reference proteome</keyword>
<reference evidence="6 7" key="1">
    <citation type="submission" date="2016-10" db="EMBL/GenBank/DDBJ databases">
        <authorList>
            <person name="de Groot N.N."/>
        </authorList>
    </citation>
    <scope>NUCLEOTIDE SEQUENCE [LARGE SCALE GENOMIC DNA]</scope>
    <source>
        <strain evidence="6 7">DSM 1801</strain>
    </source>
</reference>
<dbReference type="PROSITE" id="PS50930">
    <property type="entry name" value="HTH_LYTTR"/>
    <property type="match status" value="1"/>
</dbReference>
<proteinExistence type="predicted"/>
<dbReference type="EMBL" id="FOHN01000001">
    <property type="protein sequence ID" value="SES65630.1"/>
    <property type="molecule type" value="Genomic_DNA"/>
</dbReference>
<evidence type="ECO:0000259" key="4">
    <source>
        <dbReference type="PROSITE" id="PS50110"/>
    </source>
</evidence>
<dbReference type="Proteomes" id="UP000199800">
    <property type="component" value="Unassembled WGS sequence"/>
</dbReference>
<feature type="domain" description="Response regulatory" evidence="4">
    <location>
        <begin position="3"/>
        <end position="122"/>
    </location>
</feature>
<feature type="modified residue" description="4-aspartylphosphate" evidence="3">
    <location>
        <position position="57"/>
    </location>
</feature>
<keyword evidence="3" id="KW-0597">Phosphoprotein</keyword>
<protein>
    <recommendedName>
        <fullName evidence="1">Stage 0 sporulation protein A homolog</fullName>
    </recommendedName>
</protein>
<sequence>MIRIIVCDDEQSVLQSNQNKLNTLLSKLGIKRNIQCYTNVKNISYGAIKTADIAILDIDFNDNDVTGIQLAKRFQSINKWIAIIFITGHSEYALDAFRLQVFGYLEKPVNELHLERIIKKVLVYLKGIKYETSTFEFLYERKKVTLRQNNIIYVERVNRKIRIVTKQCDYSINGKVSDVENSLMENFLKINSGTLVNLHYVTKIEDCNMYLTDELSFRIARSRLNDVKEKYFSFLDTI</sequence>
<dbReference type="Gene3D" id="2.40.50.1020">
    <property type="entry name" value="LytTr DNA-binding domain"/>
    <property type="match status" value="1"/>
</dbReference>
<dbReference type="OrthoDB" id="9779387at2"/>
<feature type="domain" description="HTH LytTR-type" evidence="5">
    <location>
        <begin position="135"/>
        <end position="233"/>
    </location>
</feature>
<accession>A0A1H9YB25</accession>
<organism evidence="6 7">
    <name type="scientific">[Clostridium] polysaccharolyticum</name>
    <dbReference type="NCBI Taxonomy" id="29364"/>
    <lineage>
        <taxon>Bacteria</taxon>
        <taxon>Bacillati</taxon>
        <taxon>Bacillota</taxon>
        <taxon>Clostridia</taxon>
        <taxon>Lachnospirales</taxon>
        <taxon>Lachnospiraceae</taxon>
    </lineage>
</organism>
<dbReference type="InterPro" id="IPR007492">
    <property type="entry name" value="LytTR_DNA-bd_dom"/>
</dbReference>
<dbReference type="SMART" id="SM00448">
    <property type="entry name" value="REC"/>
    <property type="match status" value="1"/>
</dbReference>
<dbReference type="GO" id="GO:0000156">
    <property type="term" value="F:phosphorelay response regulator activity"/>
    <property type="evidence" value="ECO:0007669"/>
    <property type="project" value="InterPro"/>
</dbReference>
<evidence type="ECO:0000256" key="3">
    <source>
        <dbReference type="PROSITE-ProRule" id="PRU00169"/>
    </source>
</evidence>
<dbReference type="GO" id="GO:0003677">
    <property type="term" value="F:DNA binding"/>
    <property type="evidence" value="ECO:0007669"/>
    <property type="project" value="InterPro"/>
</dbReference>
<dbReference type="SMART" id="SM00850">
    <property type="entry name" value="LytTR"/>
    <property type="match status" value="1"/>
</dbReference>
<dbReference type="Pfam" id="PF04397">
    <property type="entry name" value="LytTR"/>
    <property type="match status" value="1"/>
</dbReference>
<dbReference type="RefSeq" id="WP_092475223.1">
    <property type="nucleotide sequence ID" value="NZ_FOHN01000001.1"/>
</dbReference>
<name>A0A1H9YB25_9FIRM</name>
<evidence type="ECO:0000256" key="1">
    <source>
        <dbReference type="ARBA" id="ARBA00018672"/>
    </source>
</evidence>
<dbReference type="Pfam" id="PF00072">
    <property type="entry name" value="Response_reg"/>
    <property type="match status" value="1"/>
</dbReference>
<dbReference type="STRING" id="29364.SAMN04487772_101238"/>
<dbReference type="PROSITE" id="PS50110">
    <property type="entry name" value="RESPONSE_REGULATORY"/>
    <property type="match status" value="1"/>
</dbReference>